<dbReference type="Gene3D" id="1.10.3210.10">
    <property type="entry name" value="Hypothetical protein af1432"/>
    <property type="match status" value="1"/>
</dbReference>
<protein>
    <recommendedName>
        <fullName evidence="2">Metal-dependent HD superfamily phosphohydrolase</fullName>
    </recommendedName>
</protein>
<dbReference type="PIRSF" id="PIRSF035170">
    <property type="entry name" value="HD_phosphohydro"/>
    <property type="match status" value="1"/>
</dbReference>
<proteinExistence type="predicted"/>
<dbReference type="InterPro" id="IPR009218">
    <property type="entry name" value="HD_phosphohydro"/>
</dbReference>
<gene>
    <name evidence="1" type="ORF">HELGO_WM2190</name>
</gene>
<evidence type="ECO:0008006" key="2">
    <source>
        <dbReference type="Google" id="ProtNLM"/>
    </source>
</evidence>
<dbReference type="PANTHER" id="PTHR21174">
    <property type="match status" value="1"/>
</dbReference>
<dbReference type="EMBL" id="CACVAX010000006">
    <property type="protein sequence ID" value="CAA6802952.1"/>
    <property type="molecule type" value="Genomic_DNA"/>
</dbReference>
<dbReference type="AlphaFoldDB" id="A0A6S6SHX4"/>
<dbReference type="SUPFAM" id="SSF109604">
    <property type="entry name" value="HD-domain/PDEase-like"/>
    <property type="match status" value="1"/>
</dbReference>
<evidence type="ECO:0000313" key="1">
    <source>
        <dbReference type="EMBL" id="CAA6802952.1"/>
    </source>
</evidence>
<organism evidence="1">
    <name type="scientific">uncultured Sulfurovum sp</name>
    <dbReference type="NCBI Taxonomy" id="269237"/>
    <lineage>
        <taxon>Bacteria</taxon>
        <taxon>Pseudomonadati</taxon>
        <taxon>Campylobacterota</taxon>
        <taxon>Epsilonproteobacteria</taxon>
        <taxon>Campylobacterales</taxon>
        <taxon>Sulfurovaceae</taxon>
        <taxon>Sulfurovum</taxon>
        <taxon>environmental samples</taxon>
    </lineage>
</organism>
<name>A0A6S6SHX4_9BACT</name>
<reference evidence="1" key="1">
    <citation type="submission" date="2020-01" db="EMBL/GenBank/DDBJ databases">
        <authorList>
            <person name="Meier V. D."/>
            <person name="Meier V D."/>
        </authorList>
    </citation>
    <scope>NUCLEOTIDE SEQUENCE</scope>
    <source>
        <strain evidence="1">HLG_WM_MAG_04</strain>
    </source>
</reference>
<sequence length="209" mass="25158">MLENKFKRLCQNYSKDEKLIAKLWREIHQEYSSQERHYHTLTHLEHMYTELEAIKMTPLFAFAIFYHDIVYDAENNDNEVASAFLAKARLRELMLPKKFYEQVCQLILETQSHQASSQDNALFLDADLSILGSPYALYKIYTLKVRKEYAVYDDLTYFKGRKKVLKAFLEKKKIYQTEHFYEKYEKQGRDNMLIEYNSIIKDLQYLDKK</sequence>
<dbReference type="PANTHER" id="PTHR21174:SF0">
    <property type="entry name" value="HD PHOSPHOHYDROLASE FAMILY PROTEIN-RELATED"/>
    <property type="match status" value="1"/>
</dbReference>
<accession>A0A6S6SHX4</accession>